<dbReference type="RefSeq" id="WP_038594241.1">
    <property type="nucleotide sequence ID" value="NZ_CP009211.1"/>
</dbReference>
<evidence type="ECO:0008006" key="3">
    <source>
        <dbReference type="Google" id="ProtNLM"/>
    </source>
</evidence>
<dbReference type="OrthoDB" id="4219687at2"/>
<evidence type="ECO:0000313" key="1">
    <source>
        <dbReference type="EMBL" id="AIJ33549.1"/>
    </source>
</evidence>
<dbReference type="Proteomes" id="UP000028780">
    <property type="component" value="Chromosome"/>
</dbReference>
<proteinExistence type="predicted"/>
<sequence>MGRTPPVCAWCGGPLPEQKGRGRRRRFCSPSCKQRAYEQRNSVSGTKIPEDAVILSPEKVSDLRDRLYQLRCAAEDIHTAAAEGATPEELRHLCDEMVSLAQHIERLR</sequence>
<keyword evidence="2" id="KW-1185">Reference proteome</keyword>
<evidence type="ECO:0000313" key="2">
    <source>
        <dbReference type="Proteomes" id="UP000028780"/>
    </source>
</evidence>
<accession>A0A076NGJ2</accession>
<name>A0A076NGJ2_9CORY</name>
<dbReference type="KEGG" id="cii:CIMIT_06265"/>
<dbReference type="HOGENOM" id="CLU_143964_0_0_11"/>
<dbReference type="EMBL" id="CP009211">
    <property type="protein sequence ID" value="AIJ33549.1"/>
    <property type="molecule type" value="Genomic_DNA"/>
</dbReference>
<dbReference type="eggNOG" id="ENOG5033065">
    <property type="taxonomic scope" value="Bacteria"/>
</dbReference>
<organism evidence="1 2">
    <name type="scientific">Corynebacterium imitans</name>
    <dbReference type="NCBI Taxonomy" id="156978"/>
    <lineage>
        <taxon>Bacteria</taxon>
        <taxon>Bacillati</taxon>
        <taxon>Actinomycetota</taxon>
        <taxon>Actinomycetes</taxon>
        <taxon>Mycobacteriales</taxon>
        <taxon>Corynebacteriaceae</taxon>
        <taxon>Corynebacterium</taxon>
    </lineage>
</organism>
<dbReference type="STRING" id="156978.CIMIT_06265"/>
<reference evidence="1 2" key="1">
    <citation type="submission" date="2014-08" db="EMBL/GenBank/DDBJ databases">
        <title>Complete genome sequence of Corynebacterium imitans DSM 44264, isolated from a five-month-old boy with suspected pharyngeal diphtheria.</title>
        <authorList>
            <person name="Mollmann S."/>
            <person name="Albersmeier A."/>
            <person name="Ruckert C."/>
            <person name="Tauch A."/>
        </authorList>
    </citation>
    <scope>NUCLEOTIDE SEQUENCE [LARGE SCALE GENOMIC DNA]</scope>
    <source>
        <strain evidence="1 2">DSM 44264</strain>
    </source>
</reference>
<gene>
    <name evidence="1" type="ORF">CIMIT_06265</name>
</gene>
<dbReference type="AlphaFoldDB" id="A0A076NGJ2"/>
<protein>
    <recommendedName>
        <fullName evidence="3">FCS-type domain-containing protein</fullName>
    </recommendedName>
</protein>